<dbReference type="GO" id="GO:0016787">
    <property type="term" value="F:hydrolase activity"/>
    <property type="evidence" value="ECO:0007669"/>
    <property type="project" value="UniProtKB-KW"/>
</dbReference>
<evidence type="ECO:0000259" key="6">
    <source>
        <dbReference type="SMART" id="SM00507"/>
    </source>
</evidence>
<name>A0A0H3U836_9BACT</name>
<feature type="domain" description="HNH nuclease" evidence="6">
    <location>
        <begin position="37"/>
        <end position="98"/>
    </location>
</feature>
<dbReference type="Pfam" id="PF01844">
    <property type="entry name" value="HNH"/>
    <property type="match status" value="1"/>
</dbReference>
<dbReference type="AlphaFoldDB" id="A0A0H3U836"/>
<organism evidence="7">
    <name type="scientific">uncultured bacterium fosmid pJB83B9</name>
    <dbReference type="NCBI Taxonomy" id="1478070"/>
    <lineage>
        <taxon>Bacteria</taxon>
        <taxon>environmental samples</taxon>
    </lineage>
</organism>
<reference evidence="7" key="1">
    <citation type="submission" date="2013-08" db="EMBL/GenBank/DDBJ databases">
        <title>Comparison of modified E. coli strains.</title>
        <authorList>
            <person name="Juergensen J."/>
            <person name="Bonge A."/>
            <person name="Streit W.R."/>
        </authorList>
    </citation>
    <scope>NUCLEOTIDE SEQUENCE</scope>
</reference>
<dbReference type="CDD" id="cd00085">
    <property type="entry name" value="HNHc"/>
    <property type="match status" value="1"/>
</dbReference>
<feature type="region of interest" description="Disordered" evidence="5">
    <location>
        <begin position="1"/>
        <end position="23"/>
    </location>
</feature>
<protein>
    <recommendedName>
        <fullName evidence="4">Putative HNH nuclease YajD</fullName>
    </recommendedName>
</protein>
<accession>A0A0H3U836</accession>
<evidence type="ECO:0000256" key="3">
    <source>
        <dbReference type="ARBA" id="ARBA00038412"/>
    </source>
</evidence>
<dbReference type="InterPro" id="IPR002711">
    <property type="entry name" value="HNH"/>
</dbReference>
<proteinExistence type="inferred from homology"/>
<dbReference type="GO" id="GO:0005829">
    <property type="term" value="C:cytosol"/>
    <property type="evidence" value="ECO:0007669"/>
    <property type="project" value="TreeGrafter"/>
</dbReference>
<dbReference type="Gene3D" id="1.10.30.50">
    <property type="match status" value="1"/>
</dbReference>
<dbReference type="PANTHER" id="PTHR41286">
    <property type="entry name" value="HNH NUCLEASE YAJD-RELATED"/>
    <property type="match status" value="1"/>
</dbReference>
<evidence type="ECO:0000256" key="5">
    <source>
        <dbReference type="SAM" id="MobiDB-lite"/>
    </source>
</evidence>
<comment type="similarity">
    <text evidence="3">Belongs to the HNH nuclease family.</text>
</comment>
<dbReference type="PANTHER" id="PTHR41286:SF1">
    <property type="entry name" value="HNH NUCLEASE YAJD-RELATED"/>
    <property type="match status" value="1"/>
</dbReference>
<dbReference type="InterPro" id="IPR003615">
    <property type="entry name" value="HNH_nuc"/>
</dbReference>
<keyword evidence="2" id="KW-0378">Hydrolase</keyword>
<dbReference type="GO" id="GO:0004519">
    <property type="term" value="F:endonuclease activity"/>
    <property type="evidence" value="ECO:0007669"/>
    <property type="project" value="InterPro"/>
</dbReference>
<evidence type="ECO:0000256" key="1">
    <source>
        <dbReference type="ARBA" id="ARBA00022722"/>
    </source>
</evidence>
<evidence type="ECO:0000256" key="2">
    <source>
        <dbReference type="ARBA" id="ARBA00022801"/>
    </source>
</evidence>
<dbReference type="EMBL" id="KF540242">
    <property type="protein sequence ID" value="AIF26666.1"/>
    <property type="molecule type" value="Genomic_DNA"/>
</dbReference>
<sequence>MPTIKLLRDVRKKSNTDNSVGRRKERHEIYDTVRWRRTRELKFLNNPICEMCEKKGRITPTEEIHHVVSFMSTADPMERRALAFDFDNLMSLCSKCHHEIHGGRDYSD</sequence>
<dbReference type="SMART" id="SM00507">
    <property type="entry name" value="HNHc"/>
    <property type="match status" value="1"/>
</dbReference>
<keyword evidence="1" id="KW-0540">Nuclease</keyword>
<dbReference type="GO" id="GO:0008270">
    <property type="term" value="F:zinc ion binding"/>
    <property type="evidence" value="ECO:0007669"/>
    <property type="project" value="InterPro"/>
</dbReference>
<dbReference type="GO" id="GO:0003676">
    <property type="term" value="F:nucleic acid binding"/>
    <property type="evidence" value="ECO:0007669"/>
    <property type="project" value="InterPro"/>
</dbReference>
<evidence type="ECO:0000313" key="7">
    <source>
        <dbReference type="EMBL" id="AIF26666.1"/>
    </source>
</evidence>
<evidence type="ECO:0000256" key="4">
    <source>
        <dbReference type="ARBA" id="ARBA00040194"/>
    </source>
</evidence>